<feature type="transmembrane region" description="Helical" evidence="19">
    <location>
        <begin position="141"/>
        <end position="163"/>
    </location>
</feature>
<comment type="subcellular location">
    <subcellularLocation>
        <location evidence="2 19">Cell membrane</location>
        <topology evidence="2 19">Multi-pass membrane protein</topology>
    </subcellularLocation>
</comment>
<comment type="catalytic activity">
    <reaction evidence="17 19">
        <text>alpha-ribazole + adenosylcob(III)inamide-GDP = adenosylcob(III)alamin + GMP + H(+)</text>
        <dbReference type="Rhea" id="RHEA:16049"/>
        <dbReference type="ChEBI" id="CHEBI:10329"/>
        <dbReference type="ChEBI" id="CHEBI:15378"/>
        <dbReference type="ChEBI" id="CHEBI:18408"/>
        <dbReference type="ChEBI" id="CHEBI:58115"/>
        <dbReference type="ChEBI" id="CHEBI:60487"/>
        <dbReference type="EC" id="2.7.8.26"/>
    </reaction>
</comment>
<dbReference type="GO" id="GO:0009236">
    <property type="term" value="P:cobalamin biosynthetic process"/>
    <property type="evidence" value="ECO:0007669"/>
    <property type="project" value="UniProtKB-UniRule"/>
</dbReference>
<dbReference type="GO" id="GO:0051073">
    <property type="term" value="F:adenosylcobinamide-GDP ribazoletransferase activity"/>
    <property type="evidence" value="ECO:0007669"/>
    <property type="project" value="UniProtKB-UniRule"/>
</dbReference>
<evidence type="ECO:0000256" key="3">
    <source>
        <dbReference type="ARBA" id="ARBA00004663"/>
    </source>
</evidence>
<evidence type="ECO:0000256" key="1">
    <source>
        <dbReference type="ARBA" id="ARBA00001946"/>
    </source>
</evidence>
<keyword evidence="13 19" id="KW-0472">Membrane</keyword>
<dbReference type="PANTHER" id="PTHR34148:SF1">
    <property type="entry name" value="ADENOSYLCOBINAMIDE-GDP RIBAZOLETRANSFERASE"/>
    <property type="match status" value="1"/>
</dbReference>
<evidence type="ECO:0000256" key="4">
    <source>
        <dbReference type="ARBA" id="ARBA00010561"/>
    </source>
</evidence>
<comment type="caution">
    <text evidence="20">The sequence shown here is derived from an EMBL/GenBank/DDBJ whole genome shotgun (WGS) entry which is preliminary data.</text>
</comment>
<evidence type="ECO:0000256" key="10">
    <source>
        <dbReference type="ARBA" id="ARBA00022692"/>
    </source>
</evidence>
<dbReference type="eggNOG" id="COG0368">
    <property type="taxonomic scope" value="Bacteria"/>
</dbReference>
<dbReference type="OrthoDB" id="9794626at2"/>
<evidence type="ECO:0000256" key="19">
    <source>
        <dbReference type="HAMAP-Rule" id="MF_00719"/>
    </source>
</evidence>
<organism evidence="20 21">
    <name type="scientific">Microscilla marina ATCC 23134</name>
    <dbReference type="NCBI Taxonomy" id="313606"/>
    <lineage>
        <taxon>Bacteria</taxon>
        <taxon>Pseudomonadati</taxon>
        <taxon>Bacteroidota</taxon>
        <taxon>Cytophagia</taxon>
        <taxon>Cytophagales</taxon>
        <taxon>Microscillaceae</taxon>
        <taxon>Microscilla</taxon>
    </lineage>
</organism>
<dbReference type="NCBIfam" id="NF001277">
    <property type="entry name" value="PRK00235.1-3"/>
    <property type="match status" value="1"/>
</dbReference>
<evidence type="ECO:0000256" key="7">
    <source>
        <dbReference type="ARBA" id="ARBA00022475"/>
    </source>
</evidence>
<proteinExistence type="inferred from homology"/>
<evidence type="ECO:0000256" key="11">
    <source>
        <dbReference type="ARBA" id="ARBA00022842"/>
    </source>
</evidence>
<evidence type="ECO:0000256" key="17">
    <source>
        <dbReference type="ARBA" id="ARBA00048623"/>
    </source>
</evidence>
<dbReference type="GO" id="GO:0005886">
    <property type="term" value="C:plasma membrane"/>
    <property type="evidence" value="ECO:0007669"/>
    <property type="project" value="UniProtKB-SubCell"/>
</dbReference>
<dbReference type="InterPro" id="IPR003805">
    <property type="entry name" value="CobS"/>
</dbReference>
<keyword evidence="9 19" id="KW-0808">Transferase</keyword>
<comment type="similarity">
    <text evidence="4 19">Belongs to the CobS family.</text>
</comment>
<evidence type="ECO:0000256" key="9">
    <source>
        <dbReference type="ARBA" id="ARBA00022679"/>
    </source>
</evidence>
<evidence type="ECO:0000256" key="14">
    <source>
        <dbReference type="ARBA" id="ARBA00025228"/>
    </source>
</evidence>
<name>A1ZCC4_MICM2</name>
<dbReference type="GO" id="GO:0008818">
    <property type="term" value="F:cobalamin 5'-phosphate synthase activity"/>
    <property type="evidence" value="ECO:0007669"/>
    <property type="project" value="UniProtKB-UniRule"/>
</dbReference>
<dbReference type="AlphaFoldDB" id="A1ZCC4"/>
<protein>
    <recommendedName>
        <fullName evidence="6 19">Adenosylcobinamide-GDP ribazoletransferase</fullName>
        <ecNumber evidence="5 19">2.7.8.26</ecNumber>
    </recommendedName>
    <alternativeName>
        <fullName evidence="16 19">Cobalamin synthase</fullName>
    </alternativeName>
    <alternativeName>
        <fullName evidence="15 19">Cobalamin-5'-phosphate synthase</fullName>
    </alternativeName>
</protein>
<comment type="cofactor">
    <cofactor evidence="1 19">
        <name>Mg(2+)</name>
        <dbReference type="ChEBI" id="CHEBI:18420"/>
    </cofactor>
</comment>
<evidence type="ECO:0000313" key="20">
    <source>
        <dbReference type="EMBL" id="EAY31926.1"/>
    </source>
</evidence>
<evidence type="ECO:0000256" key="6">
    <source>
        <dbReference type="ARBA" id="ARBA00015850"/>
    </source>
</evidence>
<dbReference type="Pfam" id="PF02654">
    <property type="entry name" value="CobS"/>
    <property type="match status" value="1"/>
</dbReference>
<keyword evidence="8 19" id="KW-0169">Cobalamin biosynthesis</keyword>
<keyword evidence="12 19" id="KW-1133">Transmembrane helix</keyword>
<feature type="transmembrane region" description="Helical" evidence="19">
    <location>
        <begin position="36"/>
        <end position="60"/>
    </location>
</feature>
<dbReference type="HAMAP" id="MF_00719">
    <property type="entry name" value="CobS"/>
    <property type="match status" value="1"/>
</dbReference>
<dbReference type="Proteomes" id="UP000004095">
    <property type="component" value="Unassembled WGS sequence"/>
</dbReference>
<dbReference type="EMBL" id="AAWS01000001">
    <property type="protein sequence ID" value="EAY31926.1"/>
    <property type="molecule type" value="Genomic_DNA"/>
</dbReference>
<comment type="function">
    <text evidence="14 19">Joins adenosylcobinamide-GDP and alpha-ribazole to generate adenosylcobalamin (Ado-cobalamin). Also synthesizes adenosylcobalamin 5'-phosphate from adenosylcobinamide-GDP and alpha-ribazole 5'-phosphate.</text>
</comment>
<dbReference type="PANTHER" id="PTHR34148">
    <property type="entry name" value="ADENOSYLCOBINAMIDE-GDP RIBAZOLETRANSFERASE"/>
    <property type="match status" value="1"/>
</dbReference>
<comment type="pathway">
    <text evidence="3 19">Cofactor biosynthesis; adenosylcobalamin biosynthesis; adenosylcobalamin from cob(II)yrinate a,c-diamide: step 7/7.</text>
</comment>
<keyword evidence="7 19" id="KW-1003">Cell membrane</keyword>
<keyword evidence="11 19" id="KW-0460">Magnesium</keyword>
<keyword evidence="10 19" id="KW-0812">Transmembrane</keyword>
<evidence type="ECO:0000256" key="8">
    <source>
        <dbReference type="ARBA" id="ARBA00022573"/>
    </source>
</evidence>
<reference evidence="20 21" key="1">
    <citation type="submission" date="2007-01" db="EMBL/GenBank/DDBJ databases">
        <authorList>
            <person name="Haygood M."/>
            <person name="Podell S."/>
            <person name="Anderson C."/>
            <person name="Hopkinson B."/>
            <person name="Roe K."/>
            <person name="Barbeau K."/>
            <person name="Gaasterland T."/>
            <person name="Ferriera S."/>
            <person name="Johnson J."/>
            <person name="Kravitz S."/>
            <person name="Beeson K."/>
            <person name="Sutton G."/>
            <person name="Rogers Y.-H."/>
            <person name="Friedman R."/>
            <person name="Frazier M."/>
            <person name="Venter J.C."/>
        </authorList>
    </citation>
    <scope>NUCLEOTIDE SEQUENCE [LARGE SCALE GENOMIC DNA]</scope>
    <source>
        <strain evidence="20 21">ATCC 23134</strain>
    </source>
</reference>
<dbReference type="RefSeq" id="WP_002692752.1">
    <property type="nucleotide sequence ID" value="NZ_AAWS01000001.1"/>
</dbReference>
<evidence type="ECO:0000256" key="13">
    <source>
        <dbReference type="ARBA" id="ARBA00023136"/>
    </source>
</evidence>
<feature type="transmembrane region" description="Helical" evidence="19">
    <location>
        <begin position="110"/>
        <end position="129"/>
    </location>
</feature>
<evidence type="ECO:0000256" key="2">
    <source>
        <dbReference type="ARBA" id="ARBA00004651"/>
    </source>
</evidence>
<accession>A1ZCC4</accession>
<feature type="transmembrane region" description="Helical" evidence="19">
    <location>
        <begin position="7"/>
        <end position="24"/>
    </location>
</feature>
<sequence length="253" mass="28939">MRTQFHIFLTAVMYYTRIPVYHWVDYSEKYLNRATVYFPVIGWLVGGYTALIYFLCQLVFPAELSLLLSMVAGILMTGAFHEDGFADVCDGFGGGWNQAKILTIMKDSRVGAFGSIGMIMMFLVKFFSLKALVPEMHVVPVLIIGHTLSRYTALTFLFTHRYVRENEDSKAKPIAKNKPNLKQLIVATLFGHLPMLLFYPLWSAFLVLIPLFLLKQYLGWYFKKWIGGYTGDCLGATQQLAEVAIYMFFIAWL</sequence>
<dbReference type="UniPathway" id="UPA00148">
    <property type="reaction ID" value="UER00238"/>
</dbReference>
<comment type="catalytic activity">
    <reaction evidence="18 19">
        <text>alpha-ribazole 5'-phosphate + adenosylcob(III)inamide-GDP = adenosylcob(III)alamin 5'-phosphate + GMP + H(+)</text>
        <dbReference type="Rhea" id="RHEA:23560"/>
        <dbReference type="ChEBI" id="CHEBI:15378"/>
        <dbReference type="ChEBI" id="CHEBI:57918"/>
        <dbReference type="ChEBI" id="CHEBI:58115"/>
        <dbReference type="ChEBI" id="CHEBI:60487"/>
        <dbReference type="ChEBI" id="CHEBI:60493"/>
        <dbReference type="EC" id="2.7.8.26"/>
    </reaction>
</comment>
<evidence type="ECO:0000256" key="5">
    <source>
        <dbReference type="ARBA" id="ARBA00013200"/>
    </source>
</evidence>
<feature type="transmembrane region" description="Helical" evidence="19">
    <location>
        <begin position="184"/>
        <end position="213"/>
    </location>
</feature>
<dbReference type="NCBIfam" id="TIGR00317">
    <property type="entry name" value="cobS"/>
    <property type="match status" value="1"/>
</dbReference>
<evidence type="ECO:0000313" key="21">
    <source>
        <dbReference type="Proteomes" id="UP000004095"/>
    </source>
</evidence>
<keyword evidence="21" id="KW-1185">Reference proteome</keyword>
<evidence type="ECO:0000256" key="15">
    <source>
        <dbReference type="ARBA" id="ARBA00032605"/>
    </source>
</evidence>
<evidence type="ECO:0000256" key="12">
    <source>
        <dbReference type="ARBA" id="ARBA00022989"/>
    </source>
</evidence>
<gene>
    <name evidence="19" type="primary">cobS</name>
    <name evidence="20" type="ORF">M23134_01955</name>
</gene>
<evidence type="ECO:0000256" key="16">
    <source>
        <dbReference type="ARBA" id="ARBA00032853"/>
    </source>
</evidence>
<evidence type="ECO:0000256" key="18">
    <source>
        <dbReference type="ARBA" id="ARBA00049504"/>
    </source>
</evidence>
<dbReference type="EC" id="2.7.8.26" evidence="5 19"/>